<dbReference type="Gene3D" id="3.40.50.620">
    <property type="entry name" value="HUPs"/>
    <property type="match status" value="1"/>
</dbReference>
<comment type="caution">
    <text evidence="3">The sequence shown here is derived from an EMBL/GenBank/DDBJ whole genome shotgun (WGS) entry which is preliminary data.</text>
</comment>
<dbReference type="PANTHER" id="PTHR47000">
    <property type="entry name" value="ADENINE NUCLEOTIDE ALPHA HYDROLASES-LIKE SUPERFAMILY PROTEIN"/>
    <property type="match status" value="1"/>
</dbReference>
<evidence type="ECO:0000313" key="4">
    <source>
        <dbReference type="Proteomes" id="UP000639772"/>
    </source>
</evidence>
<feature type="region of interest" description="Disordered" evidence="1">
    <location>
        <begin position="18"/>
        <end position="51"/>
    </location>
</feature>
<reference evidence="3 4" key="1">
    <citation type="journal article" date="2020" name="Nat. Food">
        <title>A phased Vanilla planifolia genome enables genetic improvement of flavour and production.</title>
        <authorList>
            <person name="Hasing T."/>
            <person name="Tang H."/>
            <person name="Brym M."/>
            <person name="Khazi F."/>
            <person name="Huang T."/>
            <person name="Chambers A.H."/>
        </authorList>
    </citation>
    <scope>NUCLEOTIDE SEQUENCE [LARGE SCALE GENOMIC DNA]</scope>
    <source>
        <tissue evidence="3">Leaf</tissue>
    </source>
</reference>
<evidence type="ECO:0000259" key="2">
    <source>
        <dbReference type="Pfam" id="PF00582"/>
    </source>
</evidence>
<gene>
    <name evidence="3" type="ORF">HPP92_011431</name>
</gene>
<dbReference type="AlphaFoldDB" id="A0A835RBI0"/>
<accession>A0A835RBI0</accession>
<name>A0A835RBI0_VANPL</name>
<dbReference type="InterPro" id="IPR006016">
    <property type="entry name" value="UspA"/>
</dbReference>
<feature type="domain" description="UspA" evidence="2">
    <location>
        <begin position="58"/>
        <end position="179"/>
    </location>
</feature>
<sequence length="237" mass="25909">MGSSDIIKMASFKLRRLGSRARSRSPKTIESAPISGTVDESQGGDDDATEGTKAFSGKKIVIVVDSTCRQESKVALQWALSHAVQSQDTVVLLLLVKSSYKLPNNPNFSFEGETDSGSCRFLCAMKRICQDNKPEVPVELCLAEGKDKGSAIVDVAKKQGAGLLVLGRRKKRPTFLRILMPWRRRRGSCRGGGGGLLHQECELYGGRGQETRKERRLLDLHEEAQGFLASGLMGTIQ</sequence>
<dbReference type="OrthoDB" id="1667873at2759"/>
<dbReference type="EMBL" id="JADCNM010000005">
    <property type="protein sequence ID" value="KAG0483347.1"/>
    <property type="molecule type" value="Genomic_DNA"/>
</dbReference>
<dbReference type="Pfam" id="PF00582">
    <property type="entry name" value="Usp"/>
    <property type="match status" value="1"/>
</dbReference>
<proteinExistence type="predicted"/>
<dbReference type="PANTHER" id="PTHR47000:SF1">
    <property type="entry name" value="ADENINE NUCLEOTIDE ALPHA HYDROLASES-LIKE SUPERFAMILY PROTEIN"/>
    <property type="match status" value="1"/>
</dbReference>
<dbReference type="InterPro" id="IPR014729">
    <property type="entry name" value="Rossmann-like_a/b/a_fold"/>
</dbReference>
<organism evidence="3 4">
    <name type="scientific">Vanilla planifolia</name>
    <name type="common">Vanilla</name>
    <dbReference type="NCBI Taxonomy" id="51239"/>
    <lineage>
        <taxon>Eukaryota</taxon>
        <taxon>Viridiplantae</taxon>
        <taxon>Streptophyta</taxon>
        <taxon>Embryophyta</taxon>
        <taxon>Tracheophyta</taxon>
        <taxon>Spermatophyta</taxon>
        <taxon>Magnoliopsida</taxon>
        <taxon>Liliopsida</taxon>
        <taxon>Asparagales</taxon>
        <taxon>Orchidaceae</taxon>
        <taxon>Vanilloideae</taxon>
        <taxon>Vanilleae</taxon>
        <taxon>Vanilla</taxon>
    </lineage>
</organism>
<protein>
    <recommendedName>
        <fullName evidence="2">UspA domain-containing protein</fullName>
    </recommendedName>
</protein>
<dbReference type="SUPFAM" id="SSF52402">
    <property type="entry name" value="Adenine nucleotide alpha hydrolases-like"/>
    <property type="match status" value="1"/>
</dbReference>
<evidence type="ECO:0000313" key="3">
    <source>
        <dbReference type="EMBL" id="KAG0483347.1"/>
    </source>
</evidence>
<evidence type="ECO:0000256" key="1">
    <source>
        <dbReference type="SAM" id="MobiDB-lite"/>
    </source>
</evidence>
<dbReference type="Proteomes" id="UP000639772">
    <property type="component" value="Unassembled WGS sequence"/>
</dbReference>